<organism evidence="2 3">
    <name type="scientific">Oopsacas minuta</name>
    <dbReference type="NCBI Taxonomy" id="111878"/>
    <lineage>
        <taxon>Eukaryota</taxon>
        <taxon>Metazoa</taxon>
        <taxon>Porifera</taxon>
        <taxon>Hexactinellida</taxon>
        <taxon>Hexasterophora</taxon>
        <taxon>Lyssacinosida</taxon>
        <taxon>Leucopsacidae</taxon>
        <taxon>Oopsacas</taxon>
    </lineage>
</organism>
<evidence type="ECO:0000313" key="2">
    <source>
        <dbReference type="EMBL" id="KAI6661548.1"/>
    </source>
</evidence>
<feature type="transmembrane region" description="Helical" evidence="1">
    <location>
        <begin position="12"/>
        <end position="38"/>
    </location>
</feature>
<evidence type="ECO:0000313" key="3">
    <source>
        <dbReference type="Proteomes" id="UP001165289"/>
    </source>
</evidence>
<dbReference type="AlphaFoldDB" id="A0AAV7KJU0"/>
<gene>
    <name evidence="2" type="ORF">LOD99_13421</name>
</gene>
<keyword evidence="3" id="KW-1185">Reference proteome</keyword>
<comment type="caution">
    <text evidence="2">The sequence shown here is derived from an EMBL/GenBank/DDBJ whole genome shotgun (WGS) entry which is preliminary data.</text>
</comment>
<dbReference type="EMBL" id="JAKMXF010000011">
    <property type="protein sequence ID" value="KAI6661548.1"/>
    <property type="molecule type" value="Genomic_DNA"/>
</dbReference>
<name>A0AAV7KJU0_9METZ</name>
<feature type="transmembrane region" description="Helical" evidence="1">
    <location>
        <begin position="69"/>
        <end position="89"/>
    </location>
</feature>
<keyword evidence="1" id="KW-0812">Transmembrane</keyword>
<proteinExistence type="predicted"/>
<evidence type="ECO:0000256" key="1">
    <source>
        <dbReference type="SAM" id="Phobius"/>
    </source>
</evidence>
<keyword evidence="1" id="KW-1133">Transmembrane helix</keyword>
<dbReference type="Proteomes" id="UP001165289">
    <property type="component" value="Unassembled WGS sequence"/>
</dbReference>
<accession>A0AAV7KJU0</accession>
<protein>
    <submittedName>
        <fullName evidence="2">Uncharacterized protein</fullName>
    </submittedName>
</protein>
<feature type="transmembrane region" description="Helical" evidence="1">
    <location>
        <begin position="44"/>
        <end position="62"/>
    </location>
</feature>
<keyword evidence="1" id="KW-0472">Membrane</keyword>
<sequence length="104" mass="11597">MCYKLQNRFYLLTLQTILGAVLVILALPLLGVSSYLFIDNVGISLSPIWLAILIEVTGLVAVLTWPSKLILIVSNLIIHICILLLAPYITSITDLPQYVDFYGY</sequence>
<reference evidence="2 3" key="1">
    <citation type="journal article" date="2023" name="BMC Biol.">
        <title>The compact genome of the sponge Oopsacas minuta (Hexactinellida) is lacking key metazoan core genes.</title>
        <authorList>
            <person name="Santini S."/>
            <person name="Schenkelaars Q."/>
            <person name="Jourda C."/>
            <person name="Duchesne M."/>
            <person name="Belahbib H."/>
            <person name="Rocher C."/>
            <person name="Selva M."/>
            <person name="Riesgo A."/>
            <person name="Vervoort M."/>
            <person name="Leys S.P."/>
            <person name="Kodjabachian L."/>
            <person name="Le Bivic A."/>
            <person name="Borchiellini C."/>
            <person name="Claverie J.M."/>
            <person name="Renard E."/>
        </authorList>
    </citation>
    <scope>NUCLEOTIDE SEQUENCE [LARGE SCALE GENOMIC DNA]</scope>
    <source>
        <strain evidence="2">SPO-2</strain>
    </source>
</reference>